<protein>
    <submittedName>
        <fullName evidence="1">Unannotated protein</fullName>
    </submittedName>
</protein>
<proteinExistence type="predicted"/>
<sequence length="174" mass="18991">MLPWLVPMPSKNRSGNASVNVFCPACIVAALRACIDAIPVPTMSFFVAPSNKPACANGSRPTASGIHTVENPSDSISFTASSDLAIGCASSVHVHRPSRPISSGFVIDATITAFSTTARTHVFYHETKFQQNKKDVWSNCSIRFTHRARILFKFVTTTATTRQTIRSRENCTRD</sequence>
<evidence type="ECO:0000313" key="1">
    <source>
        <dbReference type="EMBL" id="CAB4799004.1"/>
    </source>
</evidence>
<accession>A0A6J6XTX1</accession>
<dbReference type="EMBL" id="CAFAAG010000105">
    <property type="protein sequence ID" value="CAB4799004.1"/>
    <property type="molecule type" value="Genomic_DNA"/>
</dbReference>
<name>A0A6J6XTX1_9ZZZZ</name>
<gene>
    <name evidence="1" type="ORF">UFOPK2975_01147</name>
</gene>
<reference evidence="1" key="1">
    <citation type="submission" date="2020-05" db="EMBL/GenBank/DDBJ databases">
        <authorList>
            <person name="Chiriac C."/>
            <person name="Salcher M."/>
            <person name="Ghai R."/>
            <person name="Kavagutti S V."/>
        </authorList>
    </citation>
    <scope>NUCLEOTIDE SEQUENCE</scope>
</reference>
<dbReference type="AlphaFoldDB" id="A0A6J6XTX1"/>
<organism evidence="1">
    <name type="scientific">freshwater metagenome</name>
    <dbReference type="NCBI Taxonomy" id="449393"/>
    <lineage>
        <taxon>unclassified sequences</taxon>
        <taxon>metagenomes</taxon>
        <taxon>ecological metagenomes</taxon>
    </lineage>
</organism>